<feature type="coiled-coil region" evidence="1">
    <location>
        <begin position="470"/>
        <end position="497"/>
    </location>
</feature>
<accession>A0A494WSX5</accession>
<dbReference type="Gene3D" id="3.90.1750.20">
    <property type="entry name" value="Putative Large Serine Recombinase, Chain B, Domain 2"/>
    <property type="match status" value="1"/>
</dbReference>
<dbReference type="AlphaFoldDB" id="A0A494WSX5"/>
<gene>
    <name evidence="3" type="ORF">D7024_05420</name>
</gene>
<dbReference type="Pfam" id="PF07508">
    <property type="entry name" value="Recombinase"/>
    <property type="match status" value="1"/>
</dbReference>
<reference evidence="3 4" key="1">
    <citation type="submission" date="2018-10" db="EMBL/GenBank/DDBJ databases">
        <authorList>
            <person name="Grouzdev D.S."/>
            <person name="Krutkina M.S."/>
            <person name="Tourova T.P."/>
            <person name="Nazina T.N."/>
        </authorList>
    </citation>
    <scope>NUCLEOTIDE SEQUENCE [LARGE SCALE GENOMIC DNA]</scope>
    <source>
        <strain evidence="3 4">435</strain>
    </source>
</reference>
<name>A0A494WSX5_9FIRM</name>
<dbReference type="CDD" id="cd00338">
    <property type="entry name" value="Ser_Recombinase"/>
    <property type="match status" value="1"/>
</dbReference>
<evidence type="ECO:0000313" key="3">
    <source>
        <dbReference type="EMBL" id="RKO66439.1"/>
    </source>
</evidence>
<dbReference type="OrthoDB" id="1094757at2"/>
<dbReference type="PANTHER" id="PTHR30461">
    <property type="entry name" value="DNA-INVERTASE FROM LAMBDOID PROPHAGE"/>
    <property type="match status" value="1"/>
</dbReference>
<dbReference type="InterPro" id="IPR038109">
    <property type="entry name" value="DNA_bind_recomb_sf"/>
</dbReference>
<dbReference type="Proteomes" id="UP000271256">
    <property type="component" value="Unassembled WGS sequence"/>
</dbReference>
<evidence type="ECO:0000259" key="2">
    <source>
        <dbReference type="PROSITE" id="PS51737"/>
    </source>
</evidence>
<dbReference type="RefSeq" id="WP_125185628.1">
    <property type="nucleotide sequence ID" value="NZ_RBWE01000001.1"/>
</dbReference>
<dbReference type="InterPro" id="IPR025827">
    <property type="entry name" value="Zn_ribbon_recom_dom"/>
</dbReference>
<dbReference type="EMBL" id="RBWE01000001">
    <property type="protein sequence ID" value="RKO66439.1"/>
    <property type="molecule type" value="Genomic_DNA"/>
</dbReference>
<dbReference type="Pfam" id="PF13408">
    <property type="entry name" value="Zn_ribbon_recom"/>
    <property type="match status" value="1"/>
</dbReference>
<dbReference type="Pfam" id="PF00239">
    <property type="entry name" value="Resolvase"/>
    <property type="match status" value="1"/>
</dbReference>
<dbReference type="SMART" id="SM00857">
    <property type="entry name" value="Resolvase"/>
    <property type="match status" value="1"/>
</dbReference>
<protein>
    <submittedName>
        <fullName evidence="3">Recombinase family protein</fullName>
    </submittedName>
</protein>
<evidence type="ECO:0000256" key="1">
    <source>
        <dbReference type="SAM" id="Coils"/>
    </source>
</evidence>
<comment type="caution">
    <text evidence="3">The sequence shown here is derived from an EMBL/GenBank/DDBJ whole genome shotgun (WGS) entry which is preliminary data.</text>
</comment>
<keyword evidence="4" id="KW-1185">Reference proteome</keyword>
<dbReference type="SUPFAM" id="SSF53041">
    <property type="entry name" value="Resolvase-like"/>
    <property type="match status" value="1"/>
</dbReference>
<dbReference type="InterPro" id="IPR011109">
    <property type="entry name" value="DNA_bind_recombinase_dom"/>
</dbReference>
<sequence length="572" mass="66055">MTIPVASLYRVSTAKQLKNNEEDSIPLQANVIREFVAQHPEWELVKEYAEEGVSAFKYSKDDRDILQNVLADALMGKFKILLVFKADRLSRKSLEYPIVLWQLHRAGVEVIAVADVPGGKKLELKDQYDKLLRFIEGWQSETESVNTRIRVSHVMRQKAKQGCWTGGRPPYGFRLSESKKGLPLEVDREEAAVIKEMCRLYLEEGLGSKRIAAALNEHGYRTREGRLWTDTRVRQVLQNPIICGLPAYDRTKPGNTPTSRVRIKGYTDLNNFIIPRDQNGNPKPVPEYSIIPLETWQRLIRKMQENCMSKTQKGGTPNPRAMSSSALLTGFLVCGYCGRGFISSGHNWRKRNGKVYPCKKRVYRCVTHARVGGGEKLCEGQGSYSQKKIDRIFLQELENFLSGLNCEDLLQYVEQKQVDYLAEATNRVKALEKELSKNRKIYNAWVRRLDDYFADPDGSLYSEQLLAEKVNEYGRIVESLEKELEEVKSQARVEKHRRSQLMEFSMRAPHWFKLFMEAPVETKKQMLAQIISKVVLYRDKIEIHYNVDLAEFLGREEKLEQERFELKVLATF</sequence>
<keyword evidence="1" id="KW-0175">Coiled coil</keyword>
<evidence type="ECO:0000313" key="4">
    <source>
        <dbReference type="Proteomes" id="UP000271256"/>
    </source>
</evidence>
<dbReference type="GO" id="GO:0000150">
    <property type="term" value="F:DNA strand exchange activity"/>
    <property type="evidence" value="ECO:0007669"/>
    <property type="project" value="InterPro"/>
</dbReference>
<dbReference type="PROSITE" id="PS51737">
    <property type="entry name" value="RECOMBINASE_DNA_BIND"/>
    <property type="match status" value="1"/>
</dbReference>
<dbReference type="InterPro" id="IPR006119">
    <property type="entry name" value="Resolv_N"/>
</dbReference>
<dbReference type="PANTHER" id="PTHR30461:SF23">
    <property type="entry name" value="DNA RECOMBINASE-RELATED"/>
    <property type="match status" value="1"/>
</dbReference>
<dbReference type="Gene3D" id="3.40.50.1390">
    <property type="entry name" value="Resolvase, N-terminal catalytic domain"/>
    <property type="match status" value="1"/>
</dbReference>
<proteinExistence type="predicted"/>
<dbReference type="InterPro" id="IPR036162">
    <property type="entry name" value="Resolvase-like_N_sf"/>
</dbReference>
<feature type="domain" description="Recombinase" evidence="2">
    <location>
        <begin position="170"/>
        <end position="309"/>
    </location>
</feature>
<organism evidence="3 4">
    <name type="scientific">Desulfofundulus salinus</name>
    <dbReference type="NCBI Taxonomy" id="2419843"/>
    <lineage>
        <taxon>Bacteria</taxon>
        <taxon>Bacillati</taxon>
        <taxon>Bacillota</taxon>
        <taxon>Clostridia</taxon>
        <taxon>Eubacteriales</taxon>
        <taxon>Peptococcaceae</taxon>
        <taxon>Desulfofundulus</taxon>
    </lineage>
</organism>
<dbReference type="GO" id="GO:0003677">
    <property type="term" value="F:DNA binding"/>
    <property type="evidence" value="ECO:0007669"/>
    <property type="project" value="InterPro"/>
</dbReference>
<dbReference type="InterPro" id="IPR050639">
    <property type="entry name" value="SSR_resolvase"/>
</dbReference>